<keyword evidence="3 5" id="KW-1133">Transmembrane helix</keyword>
<dbReference type="Proteomes" id="UP000283469">
    <property type="component" value="Unassembled WGS sequence"/>
</dbReference>
<evidence type="ECO:0000313" key="7">
    <source>
        <dbReference type="Proteomes" id="UP000283469"/>
    </source>
</evidence>
<organism evidence="6 7">
    <name type="scientific">Sphingobium terrigena</name>
    <dbReference type="NCBI Taxonomy" id="2304063"/>
    <lineage>
        <taxon>Bacteria</taxon>
        <taxon>Pseudomonadati</taxon>
        <taxon>Pseudomonadota</taxon>
        <taxon>Alphaproteobacteria</taxon>
        <taxon>Sphingomonadales</taxon>
        <taxon>Sphingomonadaceae</taxon>
        <taxon>Sphingobium</taxon>
    </lineage>
</organism>
<evidence type="ECO:0000313" key="6">
    <source>
        <dbReference type="EMBL" id="RJG57900.1"/>
    </source>
</evidence>
<dbReference type="AlphaFoldDB" id="A0A418YYG4"/>
<dbReference type="RefSeq" id="WP_119743620.1">
    <property type="nucleotide sequence ID" value="NZ_QVRA01000001.1"/>
</dbReference>
<feature type="transmembrane region" description="Helical" evidence="5">
    <location>
        <begin position="47"/>
        <end position="67"/>
    </location>
</feature>
<dbReference type="Pfam" id="PF07681">
    <property type="entry name" value="DoxX"/>
    <property type="match status" value="1"/>
</dbReference>
<dbReference type="EMBL" id="QVRA01000001">
    <property type="protein sequence ID" value="RJG57900.1"/>
    <property type="molecule type" value="Genomic_DNA"/>
</dbReference>
<keyword evidence="2 5" id="KW-0812">Transmembrane</keyword>
<dbReference type="InterPro" id="IPR032808">
    <property type="entry name" value="DoxX"/>
</dbReference>
<comment type="subcellular location">
    <subcellularLocation>
        <location evidence="1">Membrane</location>
        <topology evidence="1">Multi-pass membrane protein</topology>
    </subcellularLocation>
</comment>
<keyword evidence="4 5" id="KW-0472">Membrane</keyword>
<evidence type="ECO:0000256" key="1">
    <source>
        <dbReference type="ARBA" id="ARBA00004141"/>
    </source>
</evidence>
<evidence type="ECO:0000256" key="3">
    <source>
        <dbReference type="ARBA" id="ARBA00022989"/>
    </source>
</evidence>
<protein>
    <submittedName>
        <fullName evidence="6">DoxX family protein</fullName>
    </submittedName>
</protein>
<comment type="caution">
    <text evidence="6">The sequence shown here is derived from an EMBL/GenBank/DDBJ whole genome shotgun (WGS) entry which is preliminary data.</text>
</comment>
<sequence length="117" mass="13028">MTNFDDPQTILRILCGIWFLPHLIGKLRHANLAYLTFEKVGFKPGKLFLYLTAAAEGLAMSGLVSGFMPHLSAALAVFVLAGAGFAVVRINGWNWRWQKQGPEYILFWAICCVISII</sequence>
<dbReference type="GO" id="GO:0016020">
    <property type="term" value="C:membrane"/>
    <property type="evidence" value="ECO:0007669"/>
    <property type="project" value="UniProtKB-SubCell"/>
</dbReference>
<evidence type="ECO:0000256" key="2">
    <source>
        <dbReference type="ARBA" id="ARBA00022692"/>
    </source>
</evidence>
<evidence type="ECO:0000256" key="4">
    <source>
        <dbReference type="ARBA" id="ARBA00023136"/>
    </source>
</evidence>
<name>A0A418YYG4_9SPHN</name>
<dbReference type="OrthoDB" id="5382961at2"/>
<keyword evidence="7" id="KW-1185">Reference proteome</keyword>
<proteinExistence type="predicted"/>
<accession>A0A418YYG4</accession>
<evidence type="ECO:0000256" key="5">
    <source>
        <dbReference type="SAM" id="Phobius"/>
    </source>
</evidence>
<reference evidence="6 7" key="1">
    <citation type="submission" date="2018-08" db="EMBL/GenBank/DDBJ databases">
        <title>Sphingobium sp. EO9.</title>
        <authorList>
            <person name="Park Y."/>
            <person name="Kim K.H."/>
            <person name="Jeon C.O."/>
        </authorList>
    </citation>
    <scope>NUCLEOTIDE SEQUENCE [LARGE SCALE GENOMIC DNA]</scope>
    <source>
        <strain evidence="6 7">EO9</strain>
    </source>
</reference>
<feature type="transmembrane region" description="Helical" evidence="5">
    <location>
        <begin position="73"/>
        <end position="90"/>
    </location>
</feature>
<gene>
    <name evidence="6" type="ORF">D0Z70_01425</name>
</gene>